<dbReference type="EMBL" id="ML737586">
    <property type="protein sequence ID" value="KAE8368279.1"/>
    <property type="molecule type" value="Genomic_DNA"/>
</dbReference>
<organism evidence="1 2">
    <name type="scientific">Aspergillus caelatus</name>
    <dbReference type="NCBI Taxonomy" id="61420"/>
    <lineage>
        <taxon>Eukaryota</taxon>
        <taxon>Fungi</taxon>
        <taxon>Dikarya</taxon>
        <taxon>Ascomycota</taxon>
        <taxon>Pezizomycotina</taxon>
        <taxon>Eurotiomycetes</taxon>
        <taxon>Eurotiomycetidae</taxon>
        <taxon>Eurotiales</taxon>
        <taxon>Aspergillaceae</taxon>
        <taxon>Aspergillus</taxon>
        <taxon>Aspergillus subgen. Circumdati</taxon>
    </lineage>
</organism>
<sequence>MDKQSLLNALVGVLNSTSVFNSGVQEPNITSNSTSLLATPTNVTLSTAGMSNCTQACALGGLVCAVTLPNEANFCWDSFSGCNKRC</sequence>
<reference evidence="1 2" key="1">
    <citation type="submission" date="2019-04" db="EMBL/GenBank/DDBJ databases">
        <title>Friends and foes A comparative genomics studyof 23 Aspergillus species from section Flavi.</title>
        <authorList>
            <consortium name="DOE Joint Genome Institute"/>
            <person name="Kjaerbolling I."/>
            <person name="Vesth T."/>
            <person name="Frisvad J.C."/>
            <person name="Nybo J.L."/>
            <person name="Theobald S."/>
            <person name="Kildgaard S."/>
            <person name="Isbrandt T."/>
            <person name="Kuo A."/>
            <person name="Sato A."/>
            <person name="Lyhne E.K."/>
            <person name="Kogle M.E."/>
            <person name="Wiebenga A."/>
            <person name="Kun R.S."/>
            <person name="Lubbers R.J."/>
            <person name="Makela M.R."/>
            <person name="Barry K."/>
            <person name="Chovatia M."/>
            <person name="Clum A."/>
            <person name="Daum C."/>
            <person name="Haridas S."/>
            <person name="He G."/>
            <person name="LaButti K."/>
            <person name="Lipzen A."/>
            <person name="Mondo S."/>
            <person name="Riley R."/>
            <person name="Salamov A."/>
            <person name="Simmons B.A."/>
            <person name="Magnuson J.K."/>
            <person name="Henrissat B."/>
            <person name="Mortensen U.H."/>
            <person name="Larsen T.O."/>
            <person name="Devries R.P."/>
            <person name="Grigoriev I.V."/>
            <person name="Machida M."/>
            <person name="Baker S.E."/>
            <person name="Andersen M.R."/>
        </authorList>
    </citation>
    <scope>NUCLEOTIDE SEQUENCE [LARGE SCALE GENOMIC DNA]</scope>
    <source>
        <strain evidence="1 2">CBS 763.97</strain>
    </source>
</reference>
<dbReference type="AlphaFoldDB" id="A0A5N7AGS0"/>
<gene>
    <name evidence="1" type="ORF">BDV27DRAFT_122527</name>
</gene>
<dbReference type="OrthoDB" id="4477950at2759"/>
<keyword evidence="2" id="KW-1185">Reference proteome</keyword>
<name>A0A5N7AGS0_9EURO</name>
<dbReference type="RefSeq" id="XP_031931360.1">
    <property type="nucleotide sequence ID" value="XM_032065645.1"/>
</dbReference>
<proteinExistence type="predicted"/>
<protein>
    <submittedName>
        <fullName evidence="1">Uncharacterized protein</fullName>
    </submittedName>
</protein>
<evidence type="ECO:0000313" key="1">
    <source>
        <dbReference type="EMBL" id="KAE8368279.1"/>
    </source>
</evidence>
<evidence type="ECO:0000313" key="2">
    <source>
        <dbReference type="Proteomes" id="UP000326268"/>
    </source>
</evidence>
<accession>A0A5N7AGS0</accession>
<dbReference type="GeneID" id="43650091"/>
<dbReference type="Proteomes" id="UP000326268">
    <property type="component" value="Unassembled WGS sequence"/>
</dbReference>